<protein>
    <submittedName>
        <fullName evidence="2">Glycosyltransferase involved in cell wall bisynthesis</fullName>
    </submittedName>
</protein>
<reference evidence="2 3" key="1">
    <citation type="submission" date="2016-11" db="EMBL/GenBank/DDBJ databases">
        <authorList>
            <person name="Varghese N."/>
            <person name="Submissions S."/>
        </authorList>
    </citation>
    <scope>NUCLEOTIDE SEQUENCE [LARGE SCALE GENOMIC DNA]</scope>
    <source>
        <strain evidence="2 3">DSM 29620</strain>
    </source>
</reference>
<organism evidence="2 3">
    <name type="scientific">Lutimaribacter pacificus</name>
    <dbReference type="NCBI Taxonomy" id="391948"/>
    <lineage>
        <taxon>Bacteria</taxon>
        <taxon>Pseudomonadati</taxon>
        <taxon>Pseudomonadota</taxon>
        <taxon>Alphaproteobacteria</taxon>
        <taxon>Rhodobacterales</taxon>
        <taxon>Roseobacteraceae</taxon>
        <taxon>Lutimaribacter</taxon>
    </lineage>
</organism>
<evidence type="ECO:0000313" key="2">
    <source>
        <dbReference type="EMBL" id="SHJ42133.1"/>
    </source>
</evidence>
<dbReference type="OrthoDB" id="9790710at2"/>
<evidence type="ECO:0000256" key="1">
    <source>
        <dbReference type="ARBA" id="ARBA00022679"/>
    </source>
</evidence>
<dbReference type="AlphaFoldDB" id="A0A1H0CPX6"/>
<dbReference type="EMBL" id="FQZZ01000001">
    <property type="protein sequence ID" value="SHJ42133.1"/>
    <property type="molecule type" value="Genomic_DNA"/>
</dbReference>
<dbReference type="PANTHER" id="PTHR46401:SF2">
    <property type="entry name" value="GLYCOSYLTRANSFERASE WBBK-RELATED"/>
    <property type="match status" value="1"/>
</dbReference>
<dbReference type="PANTHER" id="PTHR46401">
    <property type="entry name" value="GLYCOSYLTRANSFERASE WBBK-RELATED"/>
    <property type="match status" value="1"/>
</dbReference>
<accession>A0A1H0CPX6</accession>
<proteinExistence type="predicted"/>
<sequence>MILFDVTTSYTFRHWNAMGLLRVEHEAIRAFRDACGEGVTFVIYHAEQGCFFPVDDDEIDALIADRKWSVPAVDRAGAARNRLRSLARQVRFLAAVPRIRRMHRADGAAGGYLRQQALTAQLARLSLADYSALRRVLGWLCRLWPGLAPYLQRLDLINHRIHVGEVDARAAARFHPERAVDFARVAHYVSAGGFWSDDRYKAAWQARETHGCALHYLICDLVPVLWRHVTEPTTKETFPLALHWVLWGVDQVWTISRTTRDDLLGHIAENGYPQIAPDRVTPVYLGCDIETGPAAPEDEAAILARHDLAQGGFVLMVGTQEPRKNHDFAYRLWRELNRRRPGAVPPLVWAGQPGWSIGPLLEQVAGDTGLPHGAIRILSDVSDAELATLYRACRFTIYPSHYEGWGLPVVESLAHGKPCIASDAPSLIEAGQGACDHIPTIDGEGWIARVVALLDDDTAYRAACARARGVEGRRWQDFRTALIADFRRFPDRRMGAVA</sequence>
<name>A0A1H0CPX6_9RHOB</name>
<keyword evidence="3" id="KW-1185">Reference proteome</keyword>
<keyword evidence="1 2" id="KW-0808">Transferase</keyword>
<gene>
    <name evidence="2" type="ORF">SAMN05444142_101194</name>
</gene>
<dbReference type="Gene3D" id="3.40.50.2000">
    <property type="entry name" value="Glycogen Phosphorylase B"/>
    <property type="match status" value="1"/>
</dbReference>
<dbReference type="GO" id="GO:0016757">
    <property type="term" value="F:glycosyltransferase activity"/>
    <property type="evidence" value="ECO:0007669"/>
    <property type="project" value="TreeGrafter"/>
</dbReference>
<dbReference type="Pfam" id="PF13692">
    <property type="entry name" value="Glyco_trans_1_4"/>
    <property type="match status" value="1"/>
</dbReference>
<evidence type="ECO:0000313" key="3">
    <source>
        <dbReference type="Proteomes" id="UP000324252"/>
    </source>
</evidence>
<dbReference type="CDD" id="cd03809">
    <property type="entry name" value="GT4_MtfB-like"/>
    <property type="match status" value="1"/>
</dbReference>
<dbReference type="SUPFAM" id="SSF53756">
    <property type="entry name" value="UDP-Glycosyltransferase/glycogen phosphorylase"/>
    <property type="match status" value="1"/>
</dbReference>
<dbReference type="RefSeq" id="WP_149786891.1">
    <property type="nucleotide sequence ID" value="NZ_FNIO01000001.1"/>
</dbReference>
<dbReference type="Proteomes" id="UP000324252">
    <property type="component" value="Unassembled WGS sequence"/>
</dbReference>